<keyword evidence="6" id="KW-1185">Reference proteome</keyword>
<keyword evidence="1" id="KW-0677">Repeat</keyword>
<reference evidence="5 6" key="1">
    <citation type="journal article" date="2021" name="Arch. Microbiol.">
        <title>Thalassobius aquimarinus sp. nov., isolated from the Sea of Japan seashore.</title>
        <authorList>
            <person name="Kurilenko V.V."/>
            <person name="Romanenko L.A."/>
            <person name="Chernysheva N.Y."/>
            <person name="Velansky P.V."/>
            <person name="Tekutyeva L.A."/>
            <person name="Isaeva M.P."/>
            <person name="Mikhailov V.V."/>
        </authorList>
    </citation>
    <scope>NUCLEOTIDE SEQUENCE [LARGE SCALE GENOMIC DNA]</scope>
    <source>
        <strain evidence="5 6">KMM 8518</strain>
    </source>
</reference>
<name>A0ABS5HQA6_9RHOB</name>
<sequence length="274" mass="30797">MLDMAIAVDPDYAWAFSEKGWVQKSEGDLEASIASFKQAVEINPNYGFALYWLAVNHRKLDRLEEALDFANRSNDAGYGYWALVERSRILLAMGRRVQAMRDATLAIETDPAREAAYVSKAKALNDMGLIGVALTVYRDMPDEVERSDYSYYWEADLLLEDGDVEAADRVIDKAIALNAEDNDNWSLKAYIAVESDRFSTALDAALKASMLDETDAWARLYQAVALVHLDKKEEALEQFGRAVEMGISDGNKSWFIAHLVEEGFSDDARALRDR</sequence>
<keyword evidence="2 3" id="KW-0802">TPR repeat</keyword>
<evidence type="ECO:0000313" key="6">
    <source>
        <dbReference type="Proteomes" id="UP001195941"/>
    </source>
</evidence>
<dbReference type="InterPro" id="IPR019734">
    <property type="entry name" value="TPR_rpt"/>
</dbReference>
<evidence type="ECO:0000313" key="5">
    <source>
        <dbReference type="EMBL" id="MBR9651156.1"/>
    </source>
</evidence>
<comment type="caution">
    <text evidence="5">The sequence shown here is derived from an EMBL/GenBank/DDBJ whole genome shotgun (WGS) entry which is preliminary data.</text>
</comment>
<dbReference type="Gene3D" id="1.25.40.10">
    <property type="entry name" value="Tetratricopeptide repeat domain"/>
    <property type="match status" value="2"/>
</dbReference>
<evidence type="ECO:0000259" key="4">
    <source>
        <dbReference type="Pfam" id="PF03704"/>
    </source>
</evidence>
<organism evidence="5 6">
    <name type="scientific">Thalassovita aquimarina</name>
    <dbReference type="NCBI Taxonomy" id="2785917"/>
    <lineage>
        <taxon>Bacteria</taxon>
        <taxon>Pseudomonadati</taxon>
        <taxon>Pseudomonadota</taxon>
        <taxon>Alphaproteobacteria</taxon>
        <taxon>Rhodobacterales</taxon>
        <taxon>Roseobacteraceae</taxon>
        <taxon>Thalassovita</taxon>
    </lineage>
</organism>
<feature type="domain" description="Bacterial transcriptional activator" evidence="4">
    <location>
        <begin position="83"/>
        <end position="140"/>
    </location>
</feature>
<evidence type="ECO:0000256" key="2">
    <source>
        <dbReference type="ARBA" id="ARBA00022803"/>
    </source>
</evidence>
<dbReference type="Pfam" id="PF13181">
    <property type="entry name" value="TPR_8"/>
    <property type="match status" value="2"/>
</dbReference>
<evidence type="ECO:0000256" key="1">
    <source>
        <dbReference type="ARBA" id="ARBA00022737"/>
    </source>
</evidence>
<dbReference type="PROSITE" id="PS50005">
    <property type="entry name" value="TPR"/>
    <property type="match status" value="1"/>
</dbReference>
<dbReference type="SUPFAM" id="SSF48452">
    <property type="entry name" value="TPR-like"/>
    <property type="match status" value="1"/>
</dbReference>
<protein>
    <recommendedName>
        <fullName evidence="4">Bacterial transcriptional activator domain-containing protein</fullName>
    </recommendedName>
</protein>
<evidence type="ECO:0000256" key="3">
    <source>
        <dbReference type="PROSITE-ProRule" id="PRU00339"/>
    </source>
</evidence>
<dbReference type="RefSeq" id="WP_212700662.1">
    <property type="nucleotide sequence ID" value="NZ_JADMKU010000005.1"/>
</dbReference>
<dbReference type="SMART" id="SM00028">
    <property type="entry name" value="TPR"/>
    <property type="match status" value="3"/>
</dbReference>
<gene>
    <name evidence="5" type="ORF">IT775_08490</name>
</gene>
<dbReference type="Pfam" id="PF03704">
    <property type="entry name" value="BTAD"/>
    <property type="match status" value="1"/>
</dbReference>
<feature type="repeat" description="TPR" evidence="3">
    <location>
        <begin position="13"/>
        <end position="46"/>
    </location>
</feature>
<dbReference type="PANTHER" id="PTHR44943">
    <property type="entry name" value="CELLULOSE SYNTHASE OPERON PROTEIN C"/>
    <property type="match status" value="1"/>
</dbReference>
<proteinExistence type="predicted"/>
<dbReference type="InterPro" id="IPR011990">
    <property type="entry name" value="TPR-like_helical_dom_sf"/>
</dbReference>
<dbReference type="InterPro" id="IPR005158">
    <property type="entry name" value="BTAD"/>
</dbReference>
<accession>A0ABS5HQA6</accession>
<dbReference type="EMBL" id="JADMKU010000005">
    <property type="protein sequence ID" value="MBR9651156.1"/>
    <property type="molecule type" value="Genomic_DNA"/>
</dbReference>
<dbReference type="InterPro" id="IPR051685">
    <property type="entry name" value="Ycf3/AcsC/BcsC/TPR_MFPF"/>
</dbReference>
<dbReference type="Proteomes" id="UP001195941">
    <property type="component" value="Unassembled WGS sequence"/>
</dbReference>
<dbReference type="PANTHER" id="PTHR44943:SF8">
    <property type="entry name" value="TPR REPEAT-CONTAINING PROTEIN MJ0263"/>
    <property type="match status" value="1"/>
</dbReference>